<dbReference type="Proteomes" id="UP000199086">
    <property type="component" value="Unassembled WGS sequence"/>
</dbReference>
<evidence type="ECO:0000256" key="2">
    <source>
        <dbReference type="ARBA" id="ARBA00007599"/>
    </source>
</evidence>
<dbReference type="GO" id="GO:0016747">
    <property type="term" value="F:acyltransferase activity, transferring groups other than amino-acyl groups"/>
    <property type="evidence" value="ECO:0007669"/>
    <property type="project" value="InterPro"/>
</dbReference>
<dbReference type="InterPro" id="IPR027417">
    <property type="entry name" value="P-loop_NTPase"/>
</dbReference>
<dbReference type="Pfam" id="PF02367">
    <property type="entry name" value="TsaE"/>
    <property type="match status" value="1"/>
</dbReference>
<dbReference type="Pfam" id="PF00583">
    <property type="entry name" value="Acetyltransf_1"/>
    <property type="match status" value="1"/>
</dbReference>
<dbReference type="STRING" id="1577474.GA0111570_113102"/>
<sequence length="325" mass="34703">MSAEPQLDLALATEVDAPALVEVIRTAFGARRAAGPPPAAMSETEESVARALRDGFGIIARVDGRPAGAVLVGIHVDVDSDSPAAVATWHRVSVHPDFQRHGIATSMIETAEEMAALRGCTYAELGVRMEFPELLAWWTALGYEVLGRGDKLLRVGRELPVAFQVPTGDDMHALGEWIARVVRAGDLIIASGSLGAGKTTFTQGLGAGMGVEGPVVSPTFVLSRVHPAANGGPTLVHVDAYRLGDGAELDDIDLDESAADAVTLVEWGEGLAERLNSDRLMLSIERSGDPDDETRFVFFRGFGERWEHLHRQIEMAAPIGGLPRD</sequence>
<feature type="domain" description="N-acetyltransferase" evidence="12">
    <location>
        <begin position="7"/>
        <end position="166"/>
    </location>
</feature>
<dbReference type="SUPFAM" id="SSF52540">
    <property type="entry name" value="P-loop containing nucleoside triphosphate hydrolases"/>
    <property type="match status" value="1"/>
</dbReference>
<comment type="subcellular location">
    <subcellularLocation>
        <location evidence="1">Cytoplasm</location>
    </subcellularLocation>
</comment>
<keyword evidence="4" id="KW-0963">Cytoplasm</keyword>
<dbReference type="PANTHER" id="PTHR33540">
    <property type="entry name" value="TRNA THREONYLCARBAMOYLADENOSINE BIOSYNTHESIS PROTEIN TSAE"/>
    <property type="match status" value="1"/>
</dbReference>
<name>A0A1G6I120_9ACTN</name>
<gene>
    <name evidence="13" type="ORF">GA0111570_113102</name>
</gene>
<comment type="similarity">
    <text evidence="2">Belongs to the TsaE family.</text>
</comment>
<keyword evidence="6" id="KW-0479">Metal-binding</keyword>
<comment type="function">
    <text evidence="10">Required for the formation of a threonylcarbamoyl group on adenosine at position 37 (t(6)A37) in tRNAs that read codons beginning with adenine. Is involved in the transfer of the threonylcarbamoyl moiety of threonylcarbamoyl-AMP (TC-AMP) to the N6 group of A37, together with TsaD and TsaB. TsaE seems to play an indirect role in the t(6)A biosynthesis pathway, possibly in regulating the core enzymatic function of TsaD.</text>
</comment>
<dbReference type="SUPFAM" id="SSF55729">
    <property type="entry name" value="Acyl-CoA N-acyltransferases (Nat)"/>
    <property type="match status" value="1"/>
</dbReference>
<dbReference type="OrthoDB" id="9800307at2"/>
<dbReference type="NCBIfam" id="TIGR00150">
    <property type="entry name" value="T6A_YjeE"/>
    <property type="match status" value="1"/>
</dbReference>
<evidence type="ECO:0000256" key="3">
    <source>
        <dbReference type="ARBA" id="ARBA00019010"/>
    </source>
</evidence>
<evidence type="ECO:0000256" key="1">
    <source>
        <dbReference type="ARBA" id="ARBA00004496"/>
    </source>
</evidence>
<evidence type="ECO:0000256" key="8">
    <source>
        <dbReference type="ARBA" id="ARBA00022840"/>
    </source>
</evidence>
<dbReference type="AlphaFoldDB" id="A0A1G6I120"/>
<accession>A0A1G6I120</accession>
<dbReference type="InterPro" id="IPR016181">
    <property type="entry name" value="Acyl_CoA_acyltransferase"/>
</dbReference>
<evidence type="ECO:0000256" key="6">
    <source>
        <dbReference type="ARBA" id="ARBA00022723"/>
    </source>
</evidence>
<keyword evidence="9" id="KW-0460">Magnesium</keyword>
<evidence type="ECO:0000256" key="9">
    <source>
        <dbReference type="ARBA" id="ARBA00022842"/>
    </source>
</evidence>
<keyword evidence="8" id="KW-0067">ATP-binding</keyword>
<evidence type="ECO:0000256" key="7">
    <source>
        <dbReference type="ARBA" id="ARBA00022741"/>
    </source>
</evidence>
<evidence type="ECO:0000256" key="11">
    <source>
        <dbReference type="ARBA" id="ARBA00032441"/>
    </source>
</evidence>
<proteinExistence type="inferred from homology"/>
<dbReference type="Gene3D" id="3.40.630.30">
    <property type="match status" value="1"/>
</dbReference>
<dbReference type="InterPro" id="IPR000182">
    <property type="entry name" value="GNAT_dom"/>
</dbReference>
<evidence type="ECO:0000259" key="12">
    <source>
        <dbReference type="PROSITE" id="PS51186"/>
    </source>
</evidence>
<dbReference type="GO" id="GO:0046872">
    <property type="term" value="F:metal ion binding"/>
    <property type="evidence" value="ECO:0007669"/>
    <property type="project" value="UniProtKB-KW"/>
</dbReference>
<reference evidence="13 14" key="1">
    <citation type="submission" date="2016-06" db="EMBL/GenBank/DDBJ databases">
        <authorList>
            <person name="Olsen C.W."/>
            <person name="Carey S."/>
            <person name="Hinshaw L."/>
            <person name="Karasin A.I."/>
        </authorList>
    </citation>
    <scope>NUCLEOTIDE SEQUENCE [LARGE SCALE GENOMIC DNA]</scope>
    <source>
        <strain evidence="13 14">LZ-22</strain>
    </source>
</reference>
<evidence type="ECO:0000313" key="14">
    <source>
        <dbReference type="Proteomes" id="UP000199086"/>
    </source>
</evidence>
<keyword evidence="14" id="KW-1185">Reference proteome</keyword>
<dbReference type="CDD" id="cd04301">
    <property type="entry name" value="NAT_SF"/>
    <property type="match status" value="1"/>
</dbReference>
<keyword evidence="5" id="KW-0819">tRNA processing</keyword>
<dbReference type="PANTHER" id="PTHR33540:SF2">
    <property type="entry name" value="TRNA THREONYLCARBAMOYLADENOSINE BIOSYNTHESIS PROTEIN TSAE"/>
    <property type="match status" value="1"/>
</dbReference>
<dbReference type="Gene3D" id="3.40.50.300">
    <property type="entry name" value="P-loop containing nucleotide triphosphate hydrolases"/>
    <property type="match status" value="1"/>
</dbReference>
<dbReference type="RefSeq" id="WP_092613440.1">
    <property type="nucleotide sequence ID" value="NZ_FMYF01000013.1"/>
</dbReference>
<evidence type="ECO:0000256" key="5">
    <source>
        <dbReference type="ARBA" id="ARBA00022694"/>
    </source>
</evidence>
<dbReference type="InterPro" id="IPR003442">
    <property type="entry name" value="T6A_TsaE"/>
</dbReference>
<dbReference type="PROSITE" id="PS51186">
    <property type="entry name" value="GNAT"/>
    <property type="match status" value="1"/>
</dbReference>
<evidence type="ECO:0000256" key="4">
    <source>
        <dbReference type="ARBA" id="ARBA00022490"/>
    </source>
</evidence>
<organism evidence="13 14">
    <name type="scientific">Raineyella antarctica</name>
    <dbReference type="NCBI Taxonomy" id="1577474"/>
    <lineage>
        <taxon>Bacteria</taxon>
        <taxon>Bacillati</taxon>
        <taxon>Actinomycetota</taxon>
        <taxon>Actinomycetes</taxon>
        <taxon>Propionibacteriales</taxon>
        <taxon>Propionibacteriaceae</taxon>
        <taxon>Raineyella</taxon>
    </lineage>
</organism>
<dbReference type="GO" id="GO:0002949">
    <property type="term" value="P:tRNA threonylcarbamoyladenosine modification"/>
    <property type="evidence" value="ECO:0007669"/>
    <property type="project" value="InterPro"/>
</dbReference>
<dbReference type="EMBL" id="FMYF01000013">
    <property type="protein sequence ID" value="SDC00151.1"/>
    <property type="molecule type" value="Genomic_DNA"/>
</dbReference>
<dbReference type="GO" id="GO:0005524">
    <property type="term" value="F:ATP binding"/>
    <property type="evidence" value="ECO:0007669"/>
    <property type="project" value="UniProtKB-KW"/>
</dbReference>
<evidence type="ECO:0000313" key="13">
    <source>
        <dbReference type="EMBL" id="SDC00151.1"/>
    </source>
</evidence>
<keyword evidence="7" id="KW-0547">Nucleotide-binding</keyword>
<evidence type="ECO:0000256" key="10">
    <source>
        <dbReference type="ARBA" id="ARBA00024908"/>
    </source>
</evidence>
<dbReference type="GO" id="GO:0005737">
    <property type="term" value="C:cytoplasm"/>
    <property type="evidence" value="ECO:0007669"/>
    <property type="project" value="UniProtKB-SubCell"/>
</dbReference>
<protein>
    <recommendedName>
        <fullName evidence="3">tRNA threonylcarbamoyladenosine biosynthesis protein TsaE</fullName>
    </recommendedName>
    <alternativeName>
        <fullName evidence="11">t(6)A37 threonylcarbamoyladenosine biosynthesis protein TsaE</fullName>
    </alternativeName>
</protein>